<protein>
    <recommendedName>
        <fullName evidence="3">Right handed beta helix domain-containing protein</fullName>
    </recommendedName>
</protein>
<evidence type="ECO:0000313" key="1">
    <source>
        <dbReference type="EMBL" id="GGK11869.1"/>
    </source>
</evidence>
<evidence type="ECO:0008006" key="3">
    <source>
        <dbReference type="Google" id="ProtNLM"/>
    </source>
</evidence>
<comment type="caution">
    <text evidence="1">The sequence shown here is derived from an EMBL/GenBank/DDBJ whole genome shotgun (WGS) entry which is preliminary data.</text>
</comment>
<dbReference type="RefSeq" id="WP_189003586.1">
    <property type="nucleotide sequence ID" value="NZ_BMPP01000001.1"/>
</dbReference>
<organism evidence="1 2">
    <name type="scientific">Deinococcus malanensis</name>
    <dbReference type="NCBI Taxonomy" id="1706855"/>
    <lineage>
        <taxon>Bacteria</taxon>
        <taxon>Thermotogati</taxon>
        <taxon>Deinococcota</taxon>
        <taxon>Deinococci</taxon>
        <taxon>Deinococcales</taxon>
        <taxon>Deinococcaceae</taxon>
        <taxon>Deinococcus</taxon>
    </lineage>
</organism>
<dbReference type="Proteomes" id="UP000647587">
    <property type="component" value="Unassembled WGS sequence"/>
</dbReference>
<name>A0ABQ2EK15_9DEIO</name>
<keyword evidence="2" id="KW-1185">Reference proteome</keyword>
<reference evidence="2" key="1">
    <citation type="journal article" date="2019" name="Int. J. Syst. Evol. Microbiol.">
        <title>The Global Catalogue of Microorganisms (GCM) 10K type strain sequencing project: providing services to taxonomists for standard genome sequencing and annotation.</title>
        <authorList>
            <consortium name="The Broad Institute Genomics Platform"/>
            <consortium name="The Broad Institute Genome Sequencing Center for Infectious Disease"/>
            <person name="Wu L."/>
            <person name="Ma J."/>
        </authorList>
    </citation>
    <scope>NUCLEOTIDE SEQUENCE [LARGE SCALE GENOMIC DNA]</scope>
    <source>
        <strain evidence="2">JCM 30331</strain>
    </source>
</reference>
<gene>
    <name evidence="1" type="ORF">GCM10008955_01390</name>
</gene>
<evidence type="ECO:0000313" key="2">
    <source>
        <dbReference type="Proteomes" id="UP000647587"/>
    </source>
</evidence>
<sequence length="465" mass="50174">MYQTAQLVIDGSNTTPGQVTIFENKHFRTGEREHCVQVNTINPVLIRTCTALTSGDFCRAVGGAQVTLEDNYIRGRIPATKDYSAGLAFRGDYLKGFAARRNIVRELGGLLLGQWRGKKKAEGGMPTDISGNVFYNLHRKRSDGAGGTLATTTIVSNHKEGSTRGRSDPNQTAGFTLPIGWEFAQALVVNCAGNKQDNLPAAFFGGLEFVGNMAIQEPGRGLAEDLFNFYLAGGESWDAPLAVRGWFVLGNYGNGINAQGQLWQPGQRWPTGGQRQPSGSYIAGAPQPTGDYSFGYQSMTGGLQQDGQDSASYQGNGAFTIVQDAWLLGPGTLLGAQHSHDHRIERAKVVFTSRTRDGVTDFTGDPRVGVYMQNYDGSLVVQGQQLWAGNGIKDCVTVRPMDAAQYPQGFGTAHTDPALTTGNTLINRHATQAEEKAAHLEFLTWCHARGIHLGPKFPAPAIIYG</sequence>
<dbReference type="EMBL" id="BMPP01000001">
    <property type="protein sequence ID" value="GGK11869.1"/>
    <property type="molecule type" value="Genomic_DNA"/>
</dbReference>
<accession>A0ABQ2EK15</accession>
<proteinExistence type="predicted"/>